<organism evidence="5 6">
    <name type="scientific">Edaphobacter dinghuensis</name>
    <dbReference type="NCBI Taxonomy" id="1560005"/>
    <lineage>
        <taxon>Bacteria</taxon>
        <taxon>Pseudomonadati</taxon>
        <taxon>Acidobacteriota</taxon>
        <taxon>Terriglobia</taxon>
        <taxon>Terriglobales</taxon>
        <taxon>Acidobacteriaceae</taxon>
        <taxon>Edaphobacter</taxon>
    </lineage>
</organism>
<dbReference type="EMBL" id="BMGT01000001">
    <property type="protein sequence ID" value="GGG66225.1"/>
    <property type="molecule type" value="Genomic_DNA"/>
</dbReference>
<dbReference type="Gene3D" id="2.60.40.1180">
    <property type="entry name" value="Golgi alpha-mannosidase II"/>
    <property type="match status" value="1"/>
</dbReference>
<dbReference type="SUPFAM" id="SSF51011">
    <property type="entry name" value="Glycosyl hydrolase domain"/>
    <property type="match status" value="1"/>
</dbReference>
<proteinExistence type="predicted"/>
<gene>
    <name evidence="5" type="primary">susA</name>
    <name evidence="5" type="ORF">GCM10011585_05060</name>
</gene>
<dbReference type="InterPro" id="IPR017853">
    <property type="entry name" value="GH"/>
</dbReference>
<dbReference type="GO" id="GO:0016798">
    <property type="term" value="F:hydrolase activity, acting on glycosyl bonds"/>
    <property type="evidence" value="ECO:0007669"/>
    <property type="project" value="UniProtKB-KW"/>
</dbReference>
<sequence>MKMPAVAVLVFAVLSIHGFGSAQEPLQHKAQAPIMIKVDPPNWWAAMPKPMLLVRGEHLEGAQFHVSDKALLIQKTHISKNGHWAELWLNASPAKPETISVVARNAAGNATFPFTFAVRRKTRDGFAGFSSKDVMYLIMTDRFADGDLTNDAGVDRTKPRGWHGGDLRGITQHLDYLQKLGVTTVWITPVYQNHEDQSYHGYGATDMYAVDEHYGSLADLKTLAASLHQRGMKLVLDTVPNHVGPAHPWANDPPEPDWFHGTRQHHHVAQGDFAPLTDPHAPWSAQRDITEGWFADILPDLNQENPDVAQYLTQNAVWWIEEAGLDGLRIDTFPYVGRAFWHGYDAQLHALYPRLTMVGEVHTPDATINSAFAAGVTRNGVDTGLDTPFDYPSYFTLCDVLLHDAPMSKLADLWRLDALYPHPERLVSFLGNHDTPRFISEAGSTPAKTKLAFTIVLTMRGMPQIYTGDEIAMTGGDDPDNRHDFPGGFPDSTQPNAFNAATRTVAQNEMHDWVQGLLTLRRAHTALQTGEEQILKADTNVLVYVRGNQLQQGCAAKDSGERVVVTVNKADQPQTLTIPEAMTALEGCSVKEPLWGTNAAFKVKDDAVSITIPANASAIASFD</sequence>
<dbReference type="InterPro" id="IPR015171">
    <property type="entry name" value="Cyc-maltodext_N"/>
</dbReference>
<comment type="caution">
    <text evidence="5">The sequence shown here is derived from an EMBL/GenBank/DDBJ whole genome shotgun (WGS) entry which is preliminary data.</text>
</comment>
<protein>
    <submittedName>
        <fullName evidence="5">Neopullulanase SusA</fullName>
    </submittedName>
</protein>
<dbReference type="AlphaFoldDB" id="A0A917H3A5"/>
<reference evidence="5" key="2">
    <citation type="submission" date="2020-09" db="EMBL/GenBank/DDBJ databases">
        <authorList>
            <person name="Sun Q."/>
            <person name="Zhou Y."/>
        </authorList>
    </citation>
    <scope>NUCLEOTIDE SEQUENCE</scope>
    <source>
        <strain evidence="5">CGMCC 1.12997</strain>
    </source>
</reference>
<feature type="chain" id="PRO_5037553490" evidence="3">
    <location>
        <begin position="23"/>
        <end position="623"/>
    </location>
</feature>
<evidence type="ECO:0000256" key="1">
    <source>
        <dbReference type="ARBA" id="ARBA00022801"/>
    </source>
</evidence>
<evidence type="ECO:0000256" key="3">
    <source>
        <dbReference type="SAM" id="SignalP"/>
    </source>
</evidence>
<name>A0A917H3A5_9BACT</name>
<evidence type="ECO:0000259" key="4">
    <source>
        <dbReference type="SMART" id="SM00642"/>
    </source>
</evidence>
<dbReference type="Gene3D" id="3.20.20.80">
    <property type="entry name" value="Glycosidases"/>
    <property type="match status" value="1"/>
</dbReference>
<dbReference type="InterPro" id="IPR006047">
    <property type="entry name" value="GH13_cat_dom"/>
</dbReference>
<dbReference type="InterPro" id="IPR013783">
    <property type="entry name" value="Ig-like_fold"/>
</dbReference>
<dbReference type="GO" id="GO:0005975">
    <property type="term" value="P:carbohydrate metabolic process"/>
    <property type="evidence" value="ECO:0007669"/>
    <property type="project" value="InterPro"/>
</dbReference>
<accession>A0A917H3A5</accession>
<dbReference type="Pfam" id="PF09087">
    <property type="entry name" value="Cyc-maltodext_N"/>
    <property type="match status" value="1"/>
</dbReference>
<reference evidence="5" key="1">
    <citation type="journal article" date="2014" name="Int. J. Syst. Evol. Microbiol.">
        <title>Complete genome sequence of Corynebacterium casei LMG S-19264T (=DSM 44701T), isolated from a smear-ripened cheese.</title>
        <authorList>
            <consortium name="US DOE Joint Genome Institute (JGI-PGF)"/>
            <person name="Walter F."/>
            <person name="Albersmeier A."/>
            <person name="Kalinowski J."/>
            <person name="Ruckert C."/>
        </authorList>
    </citation>
    <scope>NUCLEOTIDE SEQUENCE</scope>
    <source>
        <strain evidence="5">CGMCC 1.12997</strain>
    </source>
</reference>
<dbReference type="Gene3D" id="2.60.40.10">
    <property type="entry name" value="Immunoglobulins"/>
    <property type="match status" value="1"/>
</dbReference>
<keyword evidence="2" id="KW-0326">Glycosidase</keyword>
<dbReference type="SMART" id="SM00642">
    <property type="entry name" value="Aamy"/>
    <property type="match status" value="1"/>
</dbReference>
<dbReference type="PANTHER" id="PTHR10357">
    <property type="entry name" value="ALPHA-AMYLASE FAMILY MEMBER"/>
    <property type="match status" value="1"/>
</dbReference>
<feature type="signal peptide" evidence="3">
    <location>
        <begin position="1"/>
        <end position="22"/>
    </location>
</feature>
<dbReference type="InterPro" id="IPR013780">
    <property type="entry name" value="Glyco_hydro_b"/>
</dbReference>
<dbReference type="InterPro" id="IPR014756">
    <property type="entry name" value="Ig_E-set"/>
</dbReference>
<dbReference type="SUPFAM" id="SSF81296">
    <property type="entry name" value="E set domains"/>
    <property type="match status" value="1"/>
</dbReference>
<dbReference type="Proteomes" id="UP000647241">
    <property type="component" value="Unassembled WGS sequence"/>
</dbReference>
<dbReference type="Pfam" id="PF00128">
    <property type="entry name" value="Alpha-amylase"/>
    <property type="match status" value="1"/>
</dbReference>
<feature type="domain" description="Glycosyl hydrolase family 13 catalytic" evidence="4">
    <location>
        <begin position="137"/>
        <end position="521"/>
    </location>
</feature>
<keyword evidence="3" id="KW-0732">Signal</keyword>
<evidence type="ECO:0000313" key="5">
    <source>
        <dbReference type="EMBL" id="GGG66225.1"/>
    </source>
</evidence>
<keyword evidence="6" id="KW-1185">Reference proteome</keyword>
<evidence type="ECO:0000313" key="6">
    <source>
        <dbReference type="Proteomes" id="UP000647241"/>
    </source>
</evidence>
<dbReference type="SUPFAM" id="SSF51445">
    <property type="entry name" value="(Trans)glycosidases"/>
    <property type="match status" value="1"/>
</dbReference>
<dbReference type="PANTHER" id="PTHR10357:SF210">
    <property type="entry name" value="MALTODEXTRIN GLUCOSIDASE"/>
    <property type="match status" value="1"/>
</dbReference>
<evidence type="ECO:0000256" key="2">
    <source>
        <dbReference type="ARBA" id="ARBA00023295"/>
    </source>
</evidence>
<keyword evidence="1" id="KW-0378">Hydrolase</keyword>
<dbReference type="RefSeq" id="WP_263369040.1">
    <property type="nucleotide sequence ID" value="NZ_JAGSYJ010000001.1"/>
</dbReference>